<keyword evidence="1" id="KW-0812">Transmembrane</keyword>
<feature type="transmembrane region" description="Helical" evidence="1">
    <location>
        <begin position="7"/>
        <end position="26"/>
    </location>
</feature>
<geneLocation type="plasmid" evidence="2">
    <name>unnamed</name>
</geneLocation>
<comment type="caution">
    <text evidence="2">The sequence shown here is derived from an EMBL/GenBank/DDBJ whole genome shotgun (WGS) entry which is preliminary data.</text>
</comment>
<protein>
    <recommendedName>
        <fullName evidence="3">Aspartyl protease</fullName>
    </recommendedName>
</protein>
<evidence type="ECO:0008006" key="3">
    <source>
        <dbReference type="Google" id="ProtNLM"/>
    </source>
</evidence>
<keyword evidence="1" id="KW-1133">Transmembrane helix</keyword>
<proteinExistence type="predicted"/>
<organism evidence="2">
    <name type="scientific">Chryseobacterium arthrosphaerae</name>
    <dbReference type="NCBI Taxonomy" id="651561"/>
    <lineage>
        <taxon>Bacteria</taxon>
        <taxon>Pseudomonadati</taxon>
        <taxon>Bacteroidota</taxon>
        <taxon>Flavobacteriia</taxon>
        <taxon>Flavobacteriales</taxon>
        <taxon>Weeksellaceae</taxon>
        <taxon>Chryseobacterium group</taxon>
        <taxon>Chryseobacterium</taxon>
    </lineage>
</organism>
<dbReference type="Proteomes" id="UP000276953">
    <property type="component" value="Plasmid unnamed"/>
</dbReference>
<sequence>MKAIQRILVTVLLLIFSITAGGYFYFDQKFTPEKNYLTVENESGNIPVIWTDSNKSALLLPIHFPGDSTTYYLQFDTGAVYTELYSPVIEKIKAVSIRNGCAVSSFYIGKTKITSDQFKVFHTGKGADENDSARIIGTLGADILENRKTLLNFREGFIVFNLSKEPDHFKDKLIDFTFKKRKIVINGNLRGNNEKFLYDSGTSAYELLTNKDKWEALKLPQSKVITEKARSRPDILTAYTAGTDETIRFRNKKIPLNTVTYVEGFSQTQYMLMKFSGMTGMLGNKVFLKNRIYIDCSKEKIGIE</sequence>
<evidence type="ECO:0000313" key="2">
    <source>
        <dbReference type="EMBL" id="RTZ48479.1"/>
    </source>
</evidence>
<dbReference type="EMBL" id="RYFC01000002">
    <property type="protein sequence ID" value="RTZ48479.1"/>
    <property type="molecule type" value="Genomic_DNA"/>
</dbReference>
<keyword evidence="2" id="KW-0614">Plasmid</keyword>
<gene>
    <name evidence="2" type="ORF">EJ377_13105</name>
</gene>
<name>A0A3S0N443_9FLAO</name>
<dbReference type="AlphaFoldDB" id="A0A3S0N443"/>
<accession>A0A3S0N443</accession>
<reference evidence="2" key="1">
    <citation type="submission" date="2018-12" db="EMBL/GenBank/DDBJ databases">
        <title>Draft Genome Sequence of Chryseobacterium arthrosphaerae strain ED882-96 Isolated from the Blood of a Patient with Liver Cirrhosis in Taiwan.</title>
        <authorList>
            <person name="Lin J.-N."/>
            <person name="Lai C.-H."/>
            <person name="Yang C.-H."/>
            <person name="Huang Y.-H."/>
        </authorList>
    </citation>
    <scope>NUCLEOTIDE SEQUENCE [LARGE SCALE GENOMIC DNA]</scope>
    <source>
        <strain evidence="2">ED882-96</strain>
        <plasmid evidence="2">unnamed</plasmid>
    </source>
</reference>
<keyword evidence="1" id="KW-0472">Membrane</keyword>
<evidence type="ECO:0000256" key="1">
    <source>
        <dbReference type="SAM" id="Phobius"/>
    </source>
</evidence>